<feature type="region of interest" description="Disordered" evidence="1">
    <location>
        <begin position="45"/>
        <end position="117"/>
    </location>
</feature>
<feature type="domain" description="PiggyBac transposable element-derived protein" evidence="2">
    <location>
        <begin position="198"/>
        <end position="597"/>
    </location>
</feature>
<evidence type="ECO:0000259" key="2">
    <source>
        <dbReference type="Pfam" id="PF13843"/>
    </source>
</evidence>
<dbReference type="PANTHER" id="PTHR46599:SF3">
    <property type="entry name" value="PIGGYBAC TRANSPOSABLE ELEMENT-DERIVED PROTEIN 4"/>
    <property type="match status" value="1"/>
</dbReference>
<feature type="region of interest" description="Disordered" evidence="1">
    <location>
        <begin position="1"/>
        <end position="33"/>
    </location>
</feature>
<protein>
    <recommendedName>
        <fullName evidence="2">PiggyBac transposable element-derived protein domain-containing protein</fullName>
    </recommendedName>
</protein>
<dbReference type="EMBL" id="ANIY01002726">
    <property type="protein sequence ID" value="ETP39423.1"/>
    <property type="molecule type" value="Genomic_DNA"/>
</dbReference>
<evidence type="ECO:0000256" key="1">
    <source>
        <dbReference type="SAM" id="MobiDB-lite"/>
    </source>
</evidence>
<feature type="region of interest" description="Disordered" evidence="1">
    <location>
        <begin position="752"/>
        <end position="790"/>
    </location>
</feature>
<reference evidence="3 4" key="1">
    <citation type="submission" date="2013-11" db="EMBL/GenBank/DDBJ databases">
        <title>The Genome Sequence of Phytophthora parasitica P10297.</title>
        <authorList>
            <consortium name="The Broad Institute Genomics Platform"/>
            <person name="Russ C."/>
            <person name="Tyler B."/>
            <person name="Panabieres F."/>
            <person name="Shan W."/>
            <person name="Tripathy S."/>
            <person name="Grunwald N."/>
            <person name="Machado M."/>
            <person name="Johnson C.S."/>
            <person name="Walker B."/>
            <person name="Young S.K."/>
            <person name="Zeng Q."/>
            <person name="Gargeya S."/>
            <person name="Fitzgerald M."/>
            <person name="Haas B."/>
            <person name="Abouelleil A."/>
            <person name="Allen A.W."/>
            <person name="Alvarado L."/>
            <person name="Arachchi H.M."/>
            <person name="Berlin A.M."/>
            <person name="Chapman S.B."/>
            <person name="Gainer-Dewar J."/>
            <person name="Goldberg J."/>
            <person name="Griggs A."/>
            <person name="Gujja S."/>
            <person name="Hansen M."/>
            <person name="Howarth C."/>
            <person name="Imamovic A."/>
            <person name="Ireland A."/>
            <person name="Larimer J."/>
            <person name="McCowan C."/>
            <person name="Murphy C."/>
            <person name="Pearson M."/>
            <person name="Poon T.W."/>
            <person name="Priest M."/>
            <person name="Roberts A."/>
            <person name="Saif S."/>
            <person name="Shea T."/>
            <person name="Sisk P."/>
            <person name="Sykes S."/>
            <person name="Wortman J."/>
            <person name="Nusbaum C."/>
            <person name="Birren B."/>
        </authorList>
    </citation>
    <scope>NUCLEOTIDE SEQUENCE [LARGE SCALE GENOMIC DNA]</scope>
    <source>
        <strain evidence="3 4">P10297</strain>
    </source>
</reference>
<dbReference type="Proteomes" id="UP000018948">
    <property type="component" value="Unassembled WGS sequence"/>
</dbReference>
<feature type="compositionally biased region" description="Acidic residues" evidence="1">
    <location>
        <begin position="99"/>
        <end position="117"/>
    </location>
</feature>
<comment type="caution">
    <text evidence="3">The sequence shown here is derived from an EMBL/GenBank/DDBJ whole genome shotgun (WGS) entry which is preliminary data.</text>
</comment>
<feature type="compositionally biased region" description="Basic and acidic residues" evidence="1">
    <location>
        <begin position="75"/>
        <end position="90"/>
    </location>
</feature>
<dbReference type="PANTHER" id="PTHR46599">
    <property type="entry name" value="PIGGYBAC TRANSPOSABLE ELEMENT-DERIVED PROTEIN 4"/>
    <property type="match status" value="1"/>
</dbReference>
<proteinExistence type="predicted"/>
<organism evidence="3 4">
    <name type="scientific">Phytophthora nicotianae P10297</name>
    <dbReference type="NCBI Taxonomy" id="1317064"/>
    <lineage>
        <taxon>Eukaryota</taxon>
        <taxon>Sar</taxon>
        <taxon>Stramenopiles</taxon>
        <taxon>Oomycota</taxon>
        <taxon>Peronosporomycetes</taxon>
        <taxon>Peronosporales</taxon>
        <taxon>Peronosporaceae</taxon>
        <taxon>Phytophthora</taxon>
    </lineage>
</organism>
<feature type="compositionally biased region" description="Polar residues" evidence="1">
    <location>
        <begin position="12"/>
        <end position="25"/>
    </location>
</feature>
<accession>W2YWM6</accession>
<feature type="compositionally biased region" description="Acidic residues" evidence="1">
    <location>
        <begin position="51"/>
        <end position="61"/>
    </location>
</feature>
<gene>
    <name evidence="3" type="ORF">F442_13103</name>
</gene>
<feature type="compositionally biased region" description="Basic residues" evidence="1">
    <location>
        <begin position="752"/>
        <end position="765"/>
    </location>
</feature>
<evidence type="ECO:0000313" key="4">
    <source>
        <dbReference type="Proteomes" id="UP000018948"/>
    </source>
</evidence>
<name>W2YWM6_PHYNI</name>
<dbReference type="InterPro" id="IPR029526">
    <property type="entry name" value="PGBD"/>
</dbReference>
<dbReference type="Pfam" id="PF13843">
    <property type="entry name" value="DDE_Tnp_1_7"/>
    <property type="match status" value="1"/>
</dbReference>
<sequence length="790" mass="88575">MFGPPSGDDIELSQTAPSRAFNLSTGDLEDGGARDAAAGLHLLSEASGLESEGDMDLDEAAVSEPRRRTRTPLPSKDDVNVLLDGEKSSDYENYSSGDSGDDGMSDGDSDPGAEVTMEDDDVLSDSDAVEMDLAFFASLQVGNNALSRTAAAEREQTLRSMQWTPVSSEYEVGAFAYPGLGTEEARPVADLLNVWRSPILTFFYFMPKSMWVSIAAETNRYGLQQVCKRASKIQERQSDRRRETVKQITRRLKAKSAYATHDILHVVGLLVARMLCPQKRRFGAHWSTVEDGAVTAGLFGRFMTRDRCHDIMRDLHFVDNTIDHGNDKLWKLRPVVDKIQERFLMGWSLPAIFSFDEDVLPATSKRNTTRMFMADKPHRYGSKLFMVCDAKTAYCHRFEVYVGKRASAGGPGNLGDYKTGAAAVVRNLKVVLAQARHMWYTVVIDRYYSSVLLAIELLSLKVYVIGTIMTNRLGFNKDFSATSKTRPASIPHGTFSFSRSVAIPTMISCVWWDRKPVHYLCTGSVMAASSIERKIKRIGAVRVQCPSAVNDYQNWMSGGDVHDQLRLQSYSLQMSTRFTKYYKSLFLGLMDMVMVNVYLTHKEGAKIKGAVTMKRSEWFCVLQNQLLQLKAEDFAGVEATPPPASQICQRTPVRLTHALQQSEDWVTVTGVQKRRQRSCKVCALLRTEKKKSFATTFFCERCSVNNAKCWLCNRIRREYKGVAKTCFDIWHDDFDAGQAIPPNLGKRIVLRRPSQKAGQRKKTRRELRLVRDGGSDDGNGGDNEKGSDEE</sequence>
<dbReference type="AlphaFoldDB" id="W2YWM6"/>
<evidence type="ECO:0000313" key="3">
    <source>
        <dbReference type="EMBL" id="ETP39423.1"/>
    </source>
</evidence>
<dbReference type="OrthoDB" id="117873at2759"/>